<dbReference type="InterPro" id="IPR003165">
    <property type="entry name" value="Piwi"/>
</dbReference>
<feature type="region of interest" description="Disordered" evidence="1">
    <location>
        <begin position="76"/>
        <end position="104"/>
    </location>
</feature>
<protein>
    <recommendedName>
        <fullName evidence="2">Piwi domain-containing protein</fullName>
    </recommendedName>
</protein>
<sequence>MSRGPMVGGRNTVLNDAIQKTIRQVSDRPTLILGADVTHAQPGEDLAVACCSLEEGYLPKVTFVVVQKRHHTRFFSSDRSQTDKSGNIMPGDASEMGSATGSGSRATNVVITMPSVMNNVKEVMFFC</sequence>
<feature type="compositionally biased region" description="Polar residues" evidence="1">
    <location>
        <begin position="76"/>
        <end position="85"/>
    </location>
</feature>
<dbReference type="AlphaFoldDB" id="A0AAN9I007"/>
<dbReference type="GO" id="GO:0003676">
    <property type="term" value="F:nucleic acid binding"/>
    <property type="evidence" value="ECO:0007669"/>
    <property type="project" value="InterPro"/>
</dbReference>
<evidence type="ECO:0000256" key="1">
    <source>
        <dbReference type="SAM" id="MobiDB-lite"/>
    </source>
</evidence>
<dbReference type="PROSITE" id="PS50822">
    <property type="entry name" value="PIWI"/>
    <property type="match status" value="1"/>
</dbReference>
<evidence type="ECO:0000313" key="3">
    <source>
        <dbReference type="EMBL" id="KAK7255656.1"/>
    </source>
</evidence>
<evidence type="ECO:0000259" key="2">
    <source>
        <dbReference type="PROSITE" id="PS50822"/>
    </source>
</evidence>
<accession>A0AAN9I007</accession>
<gene>
    <name evidence="3" type="ORF">RIF29_29071</name>
</gene>
<dbReference type="SUPFAM" id="SSF53098">
    <property type="entry name" value="Ribonuclease H-like"/>
    <property type="match status" value="1"/>
</dbReference>
<evidence type="ECO:0000313" key="4">
    <source>
        <dbReference type="Proteomes" id="UP001372338"/>
    </source>
</evidence>
<keyword evidence="4" id="KW-1185">Reference proteome</keyword>
<dbReference type="PANTHER" id="PTHR22891">
    <property type="entry name" value="EUKARYOTIC TRANSLATION INITIATION FACTOR 2C"/>
    <property type="match status" value="1"/>
</dbReference>
<reference evidence="3 4" key="1">
    <citation type="submission" date="2024-01" db="EMBL/GenBank/DDBJ databases">
        <title>The genomes of 5 underutilized Papilionoideae crops provide insights into root nodulation and disease resistanc.</title>
        <authorList>
            <person name="Yuan L."/>
        </authorList>
    </citation>
    <scope>NUCLEOTIDE SEQUENCE [LARGE SCALE GENOMIC DNA]</scope>
    <source>
        <strain evidence="3">ZHUSHIDOU_FW_LH</strain>
        <tissue evidence="3">Leaf</tissue>
    </source>
</reference>
<dbReference type="Gene3D" id="3.30.420.10">
    <property type="entry name" value="Ribonuclease H-like superfamily/Ribonuclease H"/>
    <property type="match status" value="1"/>
</dbReference>
<dbReference type="InterPro" id="IPR012337">
    <property type="entry name" value="RNaseH-like_sf"/>
</dbReference>
<dbReference type="Proteomes" id="UP001372338">
    <property type="component" value="Unassembled WGS sequence"/>
</dbReference>
<dbReference type="Pfam" id="PF02171">
    <property type="entry name" value="Piwi"/>
    <property type="match status" value="1"/>
</dbReference>
<dbReference type="EMBL" id="JAYWIO010000006">
    <property type="protein sequence ID" value="KAK7255656.1"/>
    <property type="molecule type" value="Genomic_DNA"/>
</dbReference>
<name>A0AAN9I007_CROPI</name>
<feature type="domain" description="Piwi" evidence="2">
    <location>
        <begin position="52"/>
        <end position="90"/>
    </location>
</feature>
<organism evidence="3 4">
    <name type="scientific">Crotalaria pallida</name>
    <name type="common">Smooth rattlebox</name>
    <name type="synonym">Crotalaria striata</name>
    <dbReference type="NCBI Taxonomy" id="3830"/>
    <lineage>
        <taxon>Eukaryota</taxon>
        <taxon>Viridiplantae</taxon>
        <taxon>Streptophyta</taxon>
        <taxon>Embryophyta</taxon>
        <taxon>Tracheophyta</taxon>
        <taxon>Spermatophyta</taxon>
        <taxon>Magnoliopsida</taxon>
        <taxon>eudicotyledons</taxon>
        <taxon>Gunneridae</taxon>
        <taxon>Pentapetalae</taxon>
        <taxon>rosids</taxon>
        <taxon>fabids</taxon>
        <taxon>Fabales</taxon>
        <taxon>Fabaceae</taxon>
        <taxon>Papilionoideae</taxon>
        <taxon>50 kb inversion clade</taxon>
        <taxon>genistoids sensu lato</taxon>
        <taxon>core genistoids</taxon>
        <taxon>Crotalarieae</taxon>
        <taxon>Crotalaria</taxon>
    </lineage>
</organism>
<comment type="caution">
    <text evidence="3">The sequence shown here is derived from an EMBL/GenBank/DDBJ whole genome shotgun (WGS) entry which is preliminary data.</text>
</comment>
<proteinExistence type="predicted"/>
<dbReference type="InterPro" id="IPR036397">
    <property type="entry name" value="RNaseH_sf"/>
</dbReference>